<gene>
    <name evidence="2" type="primary">Acey_s0025.g1133</name>
    <name evidence="2" type="synonym">Acey-T07E3.4</name>
    <name evidence="2" type="ORF">Y032_0025g1133</name>
</gene>
<protein>
    <recommendedName>
        <fullName evidence="1">F-box domain-containing protein</fullName>
    </recommendedName>
</protein>
<sequence>MHISANADTYISTIQRLFCSGLVTSLARMVGATSAAAVAAKPTLARKNTFPRLEHLNGHDFRKEYKGSELERRFRRKKHDGNDSWRFHSAWRAFSDYLFGRSQRNSTMASGDQRFSYFEQLPTELLFQILNGVDRETALNCRAVCSRWHKIVDKIVAKTEIFSPFELSRLVITGLPRKAIEFRRVAYGAQRSSAIVVSQAMLRRRAELGFNFSQFKVQRIVLKNLSLTDELVDFLRIQLSHCDLTPLVQLSLNGVDFSNSNSLTLHRLLAPVAKHIEIFELNQSTGMRADSVTDAHLAQLDATKVRRVAIDGVRFTHARRRAVLRVGNESLRRFAAQKNFPTLVLDRCSVTTKMVCDYTEDWFASAAESEKSVRSQICTVKRCAAVKGSQFEVECRKRGLHCKRRRGSGSLILYNIQAEHAQTEFTVATQPLEADELKKADEQQ</sequence>
<evidence type="ECO:0000313" key="2">
    <source>
        <dbReference type="EMBL" id="EYC19039.1"/>
    </source>
</evidence>
<dbReference type="SUPFAM" id="SSF81383">
    <property type="entry name" value="F-box domain"/>
    <property type="match status" value="1"/>
</dbReference>
<proteinExistence type="predicted"/>
<dbReference type="Pfam" id="PF12937">
    <property type="entry name" value="F-box-like"/>
    <property type="match status" value="1"/>
</dbReference>
<comment type="caution">
    <text evidence="2">The sequence shown here is derived from an EMBL/GenBank/DDBJ whole genome shotgun (WGS) entry which is preliminary data.</text>
</comment>
<dbReference type="PROSITE" id="PS50181">
    <property type="entry name" value="FBOX"/>
    <property type="match status" value="1"/>
</dbReference>
<dbReference type="InterPro" id="IPR001810">
    <property type="entry name" value="F-box_dom"/>
</dbReference>
<evidence type="ECO:0000313" key="3">
    <source>
        <dbReference type="Proteomes" id="UP000024635"/>
    </source>
</evidence>
<dbReference type="InterPro" id="IPR036047">
    <property type="entry name" value="F-box-like_dom_sf"/>
</dbReference>
<keyword evidence="3" id="KW-1185">Reference proteome</keyword>
<dbReference type="Proteomes" id="UP000024635">
    <property type="component" value="Unassembled WGS sequence"/>
</dbReference>
<dbReference type="AlphaFoldDB" id="A0A016UUF6"/>
<feature type="domain" description="F-box" evidence="1">
    <location>
        <begin position="115"/>
        <end position="165"/>
    </location>
</feature>
<dbReference type="EMBL" id="JARK01001361">
    <property type="protein sequence ID" value="EYC19039.1"/>
    <property type="molecule type" value="Genomic_DNA"/>
</dbReference>
<dbReference type="Gene3D" id="3.80.10.10">
    <property type="entry name" value="Ribonuclease Inhibitor"/>
    <property type="match status" value="1"/>
</dbReference>
<organism evidence="2 3">
    <name type="scientific">Ancylostoma ceylanicum</name>
    <dbReference type="NCBI Taxonomy" id="53326"/>
    <lineage>
        <taxon>Eukaryota</taxon>
        <taxon>Metazoa</taxon>
        <taxon>Ecdysozoa</taxon>
        <taxon>Nematoda</taxon>
        <taxon>Chromadorea</taxon>
        <taxon>Rhabditida</taxon>
        <taxon>Rhabditina</taxon>
        <taxon>Rhabditomorpha</taxon>
        <taxon>Strongyloidea</taxon>
        <taxon>Ancylostomatidae</taxon>
        <taxon>Ancylostomatinae</taxon>
        <taxon>Ancylostoma</taxon>
    </lineage>
</organism>
<dbReference type="InterPro" id="IPR032675">
    <property type="entry name" value="LRR_dom_sf"/>
</dbReference>
<dbReference type="OrthoDB" id="5811793at2759"/>
<evidence type="ECO:0000259" key="1">
    <source>
        <dbReference type="PROSITE" id="PS50181"/>
    </source>
</evidence>
<accession>A0A016UUF6</accession>
<dbReference type="SMART" id="SM00256">
    <property type="entry name" value="FBOX"/>
    <property type="match status" value="1"/>
</dbReference>
<name>A0A016UUF6_9BILA</name>
<reference evidence="3" key="1">
    <citation type="journal article" date="2015" name="Nat. Genet.">
        <title>The genome and transcriptome of the zoonotic hookworm Ancylostoma ceylanicum identify infection-specific gene families.</title>
        <authorList>
            <person name="Schwarz E.M."/>
            <person name="Hu Y."/>
            <person name="Antoshechkin I."/>
            <person name="Miller M.M."/>
            <person name="Sternberg P.W."/>
            <person name="Aroian R.V."/>
        </authorList>
    </citation>
    <scope>NUCLEOTIDE SEQUENCE</scope>
    <source>
        <strain evidence="3">HY135</strain>
    </source>
</reference>